<accession>A0A2T3Z3S9</accession>
<evidence type="ECO:0000256" key="1">
    <source>
        <dbReference type="SAM" id="MobiDB-lite"/>
    </source>
</evidence>
<proteinExistence type="predicted"/>
<name>A0A2T3Z3S9_TRIA4</name>
<protein>
    <submittedName>
        <fullName evidence="2">Uncharacterized protein</fullName>
    </submittedName>
</protein>
<feature type="compositionally biased region" description="Polar residues" evidence="1">
    <location>
        <begin position="310"/>
        <end position="333"/>
    </location>
</feature>
<gene>
    <name evidence="2" type="ORF">M441DRAFT_28606</name>
</gene>
<dbReference type="Proteomes" id="UP000240493">
    <property type="component" value="Unassembled WGS sequence"/>
</dbReference>
<evidence type="ECO:0000313" key="3">
    <source>
        <dbReference type="Proteomes" id="UP000240493"/>
    </source>
</evidence>
<dbReference type="OrthoDB" id="5142910at2759"/>
<reference evidence="2 3" key="1">
    <citation type="submission" date="2016-07" db="EMBL/GenBank/DDBJ databases">
        <title>Multiple horizontal gene transfer events from other fungi enriched the ability of initially mycotrophic Trichoderma (Ascomycota) to feed on dead plant biomass.</title>
        <authorList>
            <consortium name="DOE Joint Genome Institute"/>
            <person name="Aerts A."/>
            <person name="Atanasova L."/>
            <person name="Chenthamara K."/>
            <person name="Zhang J."/>
            <person name="Grujic M."/>
            <person name="Henrissat B."/>
            <person name="Kuo A."/>
            <person name="Salamov A."/>
            <person name="Lipzen A."/>
            <person name="Labutti K."/>
            <person name="Barry K."/>
            <person name="Miao Y."/>
            <person name="Rahimi M.J."/>
            <person name="Shen Q."/>
            <person name="Grigoriev I.V."/>
            <person name="Kubicek C.P."/>
            <person name="Druzhinina I.S."/>
        </authorList>
    </citation>
    <scope>NUCLEOTIDE SEQUENCE [LARGE SCALE GENOMIC DNA]</scope>
    <source>
        <strain evidence="2 3">CBS 433.97</strain>
    </source>
</reference>
<keyword evidence="3" id="KW-1185">Reference proteome</keyword>
<organism evidence="2 3">
    <name type="scientific">Trichoderma asperellum (strain ATCC 204424 / CBS 433.97 / NBRC 101777)</name>
    <dbReference type="NCBI Taxonomy" id="1042311"/>
    <lineage>
        <taxon>Eukaryota</taxon>
        <taxon>Fungi</taxon>
        <taxon>Dikarya</taxon>
        <taxon>Ascomycota</taxon>
        <taxon>Pezizomycotina</taxon>
        <taxon>Sordariomycetes</taxon>
        <taxon>Hypocreomycetidae</taxon>
        <taxon>Hypocreales</taxon>
        <taxon>Hypocreaceae</taxon>
        <taxon>Trichoderma</taxon>
    </lineage>
</organism>
<sequence length="511" mass="57002">MAAPPLSGCPLKRLEIHGGPTCNTYDAASLESSLTATLDAQRSTTGSHSNLLLQSHLGMRRVFSMQLEDLTASPGSEREIVETYQPSLRIRIQFFCTAQTVIFYFEKEQDFGHAIIMLKRIGFRVQDGVPLQLHTCATTKLDPVSSNHFGPRLSSFTPLRNEGQQLSQTHFSFTSMLNSDVPLTQLLPPDTQGQCIHQPLPYDISQEPDLQSSPVPAYAPHISPQHVHLNQRKNTYQPRISSPLRHTIRINDQSEANSLSLPNSQPIPDTDHAEITSFPSHRGISAPKLLSNFLQFPQVAVTNYNASPDYQFSPSGSQESNTSAESCSQTTAATDDDLNLQLGQDFRKLMPRTRSLPFLKGRDHTVAQLKPRNKSDQRHNNSCEKETVPENANVFKKEKAKVLKSNSISSQLVFRCTPPQSKALQSGDTPTCRPSFEVAELPTMLITDPALLERANKATSQLLDQYRTDVNRGSNTAAYAEFYLGRLQAVRREFWFNELNQMDESGSGNLY</sequence>
<dbReference type="EMBL" id="KZ679264">
    <property type="protein sequence ID" value="PTB39478.1"/>
    <property type="molecule type" value="Genomic_DNA"/>
</dbReference>
<evidence type="ECO:0000313" key="2">
    <source>
        <dbReference type="EMBL" id="PTB39478.1"/>
    </source>
</evidence>
<feature type="region of interest" description="Disordered" evidence="1">
    <location>
        <begin position="310"/>
        <end position="336"/>
    </location>
</feature>
<dbReference type="AlphaFoldDB" id="A0A2T3Z3S9"/>